<dbReference type="Proteomes" id="UP000694549">
    <property type="component" value="Unplaced"/>
</dbReference>
<keyword evidence="3" id="KW-1185">Reference proteome</keyword>
<dbReference type="SUPFAM" id="SSF47986">
    <property type="entry name" value="DEATH domain"/>
    <property type="match status" value="1"/>
</dbReference>
<proteinExistence type="predicted"/>
<dbReference type="InterPro" id="IPR011029">
    <property type="entry name" value="DEATH-like_dom_sf"/>
</dbReference>
<evidence type="ECO:0000259" key="1">
    <source>
        <dbReference type="PROSITE" id="PS50209"/>
    </source>
</evidence>
<dbReference type="GO" id="GO:0042981">
    <property type="term" value="P:regulation of apoptotic process"/>
    <property type="evidence" value="ECO:0007669"/>
    <property type="project" value="InterPro"/>
</dbReference>
<reference evidence="2" key="2">
    <citation type="submission" date="2025-09" db="UniProtKB">
        <authorList>
            <consortium name="Ensembl"/>
        </authorList>
    </citation>
    <scope>IDENTIFICATION</scope>
</reference>
<sequence length="105" mass="11883">MLGACGMQRCHQEALKKNRVMLAKQLVLKELIEHMIEKDIITAEMMEMIQVGGSLRCQLCFCPSSVPLRAVAAQQNCCLCSAACVLLCDCAWRACTKHRYYRFPK</sequence>
<dbReference type="Pfam" id="PF00619">
    <property type="entry name" value="CARD"/>
    <property type="match status" value="1"/>
</dbReference>
<dbReference type="SMART" id="SM00114">
    <property type="entry name" value="CARD"/>
    <property type="match status" value="1"/>
</dbReference>
<feature type="domain" description="CARD" evidence="1">
    <location>
        <begin position="7"/>
        <end position="50"/>
    </location>
</feature>
<dbReference type="AlphaFoldDB" id="A0A8B9V1V0"/>
<organism evidence="2 3">
    <name type="scientific">Anas zonorhyncha</name>
    <name type="common">Eastern spot-billed duck</name>
    <dbReference type="NCBI Taxonomy" id="75864"/>
    <lineage>
        <taxon>Eukaryota</taxon>
        <taxon>Metazoa</taxon>
        <taxon>Chordata</taxon>
        <taxon>Craniata</taxon>
        <taxon>Vertebrata</taxon>
        <taxon>Euteleostomi</taxon>
        <taxon>Archelosauria</taxon>
        <taxon>Archosauria</taxon>
        <taxon>Dinosauria</taxon>
        <taxon>Saurischia</taxon>
        <taxon>Theropoda</taxon>
        <taxon>Coelurosauria</taxon>
        <taxon>Aves</taxon>
        <taxon>Neognathae</taxon>
        <taxon>Galloanserae</taxon>
        <taxon>Anseriformes</taxon>
        <taxon>Anatidae</taxon>
        <taxon>Anatinae</taxon>
        <taxon>Anas</taxon>
    </lineage>
</organism>
<name>A0A8B9V1V0_9AVES</name>
<dbReference type="PROSITE" id="PS50209">
    <property type="entry name" value="CARD"/>
    <property type="match status" value="1"/>
</dbReference>
<protein>
    <recommendedName>
        <fullName evidence="1">CARD domain-containing protein</fullName>
    </recommendedName>
</protein>
<evidence type="ECO:0000313" key="3">
    <source>
        <dbReference type="Proteomes" id="UP000694549"/>
    </source>
</evidence>
<evidence type="ECO:0000313" key="2">
    <source>
        <dbReference type="Ensembl" id="ENSAZOP00000015358.1"/>
    </source>
</evidence>
<dbReference type="Gene3D" id="1.10.533.10">
    <property type="entry name" value="Death Domain, Fas"/>
    <property type="match status" value="1"/>
</dbReference>
<dbReference type="InterPro" id="IPR001315">
    <property type="entry name" value="CARD"/>
</dbReference>
<accession>A0A8B9V1V0</accession>
<dbReference type="Ensembl" id="ENSAZOT00000016513.1">
    <property type="protein sequence ID" value="ENSAZOP00000015358.1"/>
    <property type="gene ID" value="ENSAZOG00000009967.1"/>
</dbReference>
<reference evidence="2" key="1">
    <citation type="submission" date="2025-08" db="UniProtKB">
        <authorList>
            <consortium name="Ensembl"/>
        </authorList>
    </citation>
    <scope>IDENTIFICATION</scope>
</reference>